<dbReference type="Proteomes" id="UP000664521">
    <property type="component" value="Unassembled WGS sequence"/>
</dbReference>
<keyword evidence="2 7" id="KW-0349">Heme</keyword>
<keyword evidence="6 7" id="KW-0503">Monooxygenase</keyword>
<reference evidence="8" key="1">
    <citation type="submission" date="2021-03" db="EMBL/GenBank/DDBJ databases">
        <authorList>
            <person name="Tagirdzhanova G."/>
        </authorList>
    </citation>
    <scope>NUCLEOTIDE SEQUENCE</scope>
</reference>
<dbReference type="GO" id="GO:0004497">
    <property type="term" value="F:monooxygenase activity"/>
    <property type="evidence" value="ECO:0007669"/>
    <property type="project" value="UniProtKB-KW"/>
</dbReference>
<gene>
    <name evidence="8" type="ORF">HETSPECPRED_004255</name>
</gene>
<dbReference type="PANTHER" id="PTHR46696">
    <property type="entry name" value="P450, PUTATIVE (EUROFUNG)-RELATED"/>
    <property type="match status" value="1"/>
</dbReference>
<dbReference type="Gene3D" id="1.10.630.10">
    <property type="entry name" value="Cytochrome P450"/>
    <property type="match status" value="1"/>
</dbReference>
<keyword evidence="5 7" id="KW-0408">Iron</keyword>
<dbReference type="GO" id="GO:0016705">
    <property type="term" value="F:oxidoreductase activity, acting on paired donors, with incorporation or reduction of molecular oxygen"/>
    <property type="evidence" value="ECO:0007669"/>
    <property type="project" value="InterPro"/>
</dbReference>
<dbReference type="SUPFAM" id="SSF48264">
    <property type="entry name" value="Cytochrome P450"/>
    <property type="match status" value="1"/>
</dbReference>
<evidence type="ECO:0000313" key="8">
    <source>
        <dbReference type="EMBL" id="CAF9941844.1"/>
    </source>
</evidence>
<dbReference type="FunFam" id="1.10.630.10:FF:000018">
    <property type="entry name" value="Cytochrome P450 monooxygenase"/>
    <property type="match status" value="1"/>
</dbReference>
<keyword evidence="9" id="KW-1185">Reference proteome</keyword>
<dbReference type="EMBL" id="CAJPDS010000253">
    <property type="protein sequence ID" value="CAF9941844.1"/>
    <property type="molecule type" value="Genomic_DNA"/>
</dbReference>
<evidence type="ECO:0000256" key="3">
    <source>
        <dbReference type="ARBA" id="ARBA00022723"/>
    </source>
</evidence>
<accession>A0A8H3J726</accession>
<dbReference type="CDD" id="cd11030">
    <property type="entry name" value="CYP105-like"/>
    <property type="match status" value="1"/>
</dbReference>
<evidence type="ECO:0000256" key="2">
    <source>
        <dbReference type="ARBA" id="ARBA00022617"/>
    </source>
</evidence>
<dbReference type="Pfam" id="PF00067">
    <property type="entry name" value="p450"/>
    <property type="match status" value="1"/>
</dbReference>
<dbReference type="InterPro" id="IPR036396">
    <property type="entry name" value="Cyt_P450_sf"/>
</dbReference>
<sequence length="412" mass="45328">MTSTITVAETAAHPTACPAFPFSRPEGFGPPAENAGLRLNEPISKVKLFDGTECWIIARHSDVREVLASDKFSADRRTPGFPEIHAGGIKALKKRPTFVNMDAPGHRSQRNMFESFFTPEAVEKLRPMMQKTIETLLGSMVEKGCQEPADFIRNFAESIPIQIIYRILGVPEADITSLSHHSEVRMNTSGNAAESSEQSLAKYMSTLVDKKIEDPGEDLISTLVLDQYKTGNLDKEDFDNLVFLVLVAGNAAVTNSIAMGVVTLLQHPSQLEEFKNDPSLAGKVVKECLRYNTASALNSRRAALEDTVIAGQKIAKGEGVICLVQSADRDESFFTKGTEFDIHHDYDSKDNLGFGYGPHRCIAEHLARAEIEIALTSLFQRLPDLKLAVPVDQLKFTPPAQNIGIAEMPVVW</sequence>
<dbReference type="InterPro" id="IPR017972">
    <property type="entry name" value="Cyt_P450_CS"/>
</dbReference>
<evidence type="ECO:0000256" key="6">
    <source>
        <dbReference type="ARBA" id="ARBA00023033"/>
    </source>
</evidence>
<evidence type="ECO:0000256" key="1">
    <source>
        <dbReference type="ARBA" id="ARBA00010617"/>
    </source>
</evidence>
<dbReference type="PRINTS" id="PR00359">
    <property type="entry name" value="BP450"/>
</dbReference>
<evidence type="ECO:0000313" key="9">
    <source>
        <dbReference type="Proteomes" id="UP000664521"/>
    </source>
</evidence>
<keyword evidence="4 7" id="KW-0560">Oxidoreductase</keyword>
<name>A0A8H3J726_9LECA</name>
<proteinExistence type="inferred from homology"/>
<keyword evidence="3 7" id="KW-0479">Metal-binding</keyword>
<dbReference type="GO" id="GO:0020037">
    <property type="term" value="F:heme binding"/>
    <property type="evidence" value="ECO:0007669"/>
    <property type="project" value="InterPro"/>
</dbReference>
<evidence type="ECO:0000256" key="7">
    <source>
        <dbReference type="RuleBase" id="RU000461"/>
    </source>
</evidence>
<dbReference type="PROSITE" id="PS00086">
    <property type="entry name" value="CYTOCHROME_P450"/>
    <property type="match status" value="1"/>
</dbReference>
<dbReference type="AlphaFoldDB" id="A0A8H3J726"/>
<comment type="similarity">
    <text evidence="1 7">Belongs to the cytochrome P450 family.</text>
</comment>
<organism evidence="8 9">
    <name type="scientific">Heterodermia speciosa</name>
    <dbReference type="NCBI Taxonomy" id="116794"/>
    <lineage>
        <taxon>Eukaryota</taxon>
        <taxon>Fungi</taxon>
        <taxon>Dikarya</taxon>
        <taxon>Ascomycota</taxon>
        <taxon>Pezizomycotina</taxon>
        <taxon>Lecanoromycetes</taxon>
        <taxon>OSLEUM clade</taxon>
        <taxon>Lecanoromycetidae</taxon>
        <taxon>Caliciales</taxon>
        <taxon>Physciaceae</taxon>
        <taxon>Heterodermia</taxon>
    </lineage>
</organism>
<protein>
    <recommendedName>
        <fullName evidence="10">Cytochrome P450</fullName>
    </recommendedName>
</protein>
<dbReference type="GO" id="GO:0005506">
    <property type="term" value="F:iron ion binding"/>
    <property type="evidence" value="ECO:0007669"/>
    <property type="project" value="InterPro"/>
</dbReference>
<dbReference type="InterPro" id="IPR001128">
    <property type="entry name" value="Cyt_P450"/>
</dbReference>
<comment type="caution">
    <text evidence="8">The sequence shown here is derived from an EMBL/GenBank/DDBJ whole genome shotgun (WGS) entry which is preliminary data.</text>
</comment>
<dbReference type="PANTHER" id="PTHR46696:SF6">
    <property type="entry name" value="P450, PUTATIVE (EUROFUNG)-RELATED"/>
    <property type="match status" value="1"/>
</dbReference>
<evidence type="ECO:0008006" key="10">
    <source>
        <dbReference type="Google" id="ProtNLM"/>
    </source>
</evidence>
<evidence type="ECO:0000256" key="4">
    <source>
        <dbReference type="ARBA" id="ARBA00023002"/>
    </source>
</evidence>
<dbReference type="OrthoDB" id="3945418at2759"/>
<dbReference type="InterPro" id="IPR002397">
    <property type="entry name" value="Cyt_P450_B"/>
</dbReference>
<evidence type="ECO:0000256" key="5">
    <source>
        <dbReference type="ARBA" id="ARBA00023004"/>
    </source>
</evidence>